<evidence type="ECO:0000256" key="2">
    <source>
        <dbReference type="ARBA" id="ARBA00022645"/>
    </source>
</evidence>
<gene>
    <name evidence="8" type="ORF">BN946_scf184937.g3</name>
</gene>
<accession>A0A060SW06</accession>
<dbReference type="PROSITE" id="PS00131">
    <property type="entry name" value="CARBOXYPEPT_SER_SER"/>
    <property type="match status" value="1"/>
</dbReference>
<evidence type="ECO:0000256" key="1">
    <source>
        <dbReference type="ARBA" id="ARBA00009431"/>
    </source>
</evidence>
<dbReference type="InterPro" id="IPR001563">
    <property type="entry name" value="Peptidase_S10"/>
</dbReference>
<evidence type="ECO:0000256" key="3">
    <source>
        <dbReference type="ARBA" id="ARBA00022670"/>
    </source>
</evidence>
<comment type="caution">
    <text evidence="8">The sequence shown here is derived from an EMBL/GenBank/DDBJ whole genome shotgun (WGS) entry which is preliminary data.</text>
</comment>
<dbReference type="SUPFAM" id="SSF53474">
    <property type="entry name" value="alpha/beta-Hydrolases"/>
    <property type="match status" value="1"/>
</dbReference>
<evidence type="ECO:0000313" key="9">
    <source>
        <dbReference type="Proteomes" id="UP000029665"/>
    </source>
</evidence>
<dbReference type="EMBL" id="CCBP010000370">
    <property type="protein sequence ID" value="CDO76389.1"/>
    <property type="molecule type" value="Genomic_DNA"/>
</dbReference>
<reference evidence="8" key="1">
    <citation type="submission" date="2014-01" db="EMBL/GenBank/DDBJ databases">
        <title>The genome of the white-rot fungus Pycnoporus cinnabarinus: a basidiomycete model with a versatile arsenal for lignocellulosic biomass breakdown.</title>
        <authorList>
            <person name="Levasseur A."/>
            <person name="Lomascolo A."/>
            <person name="Ruiz-Duenas F.J."/>
            <person name="Uzan E."/>
            <person name="Piumi F."/>
            <person name="Kues U."/>
            <person name="Ram A.F.J."/>
            <person name="Murat C."/>
            <person name="Haon M."/>
            <person name="Benoit I."/>
            <person name="Arfi Y."/>
            <person name="Chevret D."/>
            <person name="Drula E."/>
            <person name="Kwon M.J."/>
            <person name="Gouret P."/>
            <person name="Lesage-Meessen L."/>
            <person name="Lombard V."/>
            <person name="Mariette J."/>
            <person name="Noirot C."/>
            <person name="Park J."/>
            <person name="Patyshakuliyeva A."/>
            <person name="Wieneger R.A.B."/>
            <person name="Wosten H.A.B."/>
            <person name="Martin F."/>
            <person name="Coutinho P.M."/>
            <person name="de Vries R."/>
            <person name="Martinez A.T."/>
            <person name="Klopp C."/>
            <person name="Pontarotti P."/>
            <person name="Henrissat B."/>
            <person name="Record E."/>
        </authorList>
    </citation>
    <scope>NUCLEOTIDE SEQUENCE [LARGE SCALE GENOMIC DNA]</scope>
    <source>
        <strain evidence="8">BRFM137</strain>
    </source>
</reference>
<dbReference type="InterPro" id="IPR018202">
    <property type="entry name" value="Ser_caboxypep_ser_AS"/>
</dbReference>
<dbReference type="AlphaFoldDB" id="A0A060SW06"/>
<evidence type="ECO:0000256" key="4">
    <source>
        <dbReference type="ARBA" id="ARBA00022729"/>
    </source>
</evidence>
<dbReference type="STRING" id="5643.A0A060SW06"/>
<dbReference type="GO" id="GO:0006508">
    <property type="term" value="P:proteolysis"/>
    <property type="evidence" value="ECO:0007669"/>
    <property type="project" value="UniProtKB-KW"/>
</dbReference>
<dbReference type="Pfam" id="PF00450">
    <property type="entry name" value="Peptidase_S10"/>
    <property type="match status" value="1"/>
</dbReference>
<dbReference type="EC" id="3.4.16.-" evidence="7"/>
<keyword evidence="3 7" id="KW-0645">Protease</keyword>
<organism evidence="8 9">
    <name type="scientific">Pycnoporus cinnabarinus</name>
    <name type="common">Cinnabar-red polypore</name>
    <name type="synonym">Trametes cinnabarina</name>
    <dbReference type="NCBI Taxonomy" id="5643"/>
    <lineage>
        <taxon>Eukaryota</taxon>
        <taxon>Fungi</taxon>
        <taxon>Dikarya</taxon>
        <taxon>Basidiomycota</taxon>
        <taxon>Agaricomycotina</taxon>
        <taxon>Agaricomycetes</taxon>
        <taxon>Polyporales</taxon>
        <taxon>Polyporaceae</taxon>
        <taxon>Trametes</taxon>
    </lineage>
</organism>
<evidence type="ECO:0000256" key="7">
    <source>
        <dbReference type="RuleBase" id="RU361156"/>
    </source>
</evidence>
<keyword evidence="9" id="KW-1185">Reference proteome</keyword>
<dbReference type="PANTHER" id="PTHR11802">
    <property type="entry name" value="SERINE PROTEASE FAMILY S10 SERINE CARBOXYPEPTIDASE"/>
    <property type="match status" value="1"/>
</dbReference>
<dbReference type="GO" id="GO:0004185">
    <property type="term" value="F:serine-type carboxypeptidase activity"/>
    <property type="evidence" value="ECO:0007669"/>
    <property type="project" value="UniProtKB-UniRule"/>
</dbReference>
<dbReference type="HOGENOM" id="CLU_073758_0_0_1"/>
<protein>
    <recommendedName>
        <fullName evidence="7">Carboxypeptidase</fullName>
        <ecNumber evidence="7">3.4.16.-</ecNumber>
    </recommendedName>
</protein>
<keyword evidence="5 7" id="KW-0378">Hydrolase</keyword>
<dbReference type="OrthoDB" id="443318at2759"/>
<evidence type="ECO:0000256" key="5">
    <source>
        <dbReference type="ARBA" id="ARBA00022801"/>
    </source>
</evidence>
<keyword evidence="6" id="KW-0325">Glycoprotein</keyword>
<evidence type="ECO:0000256" key="6">
    <source>
        <dbReference type="ARBA" id="ARBA00023180"/>
    </source>
</evidence>
<comment type="similarity">
    <text evidence="1 7">Belongs to the peptidase S10 family.</text>
</comment>
<dbReference type="OMA" id="GRNETHY"/>
<name>A0A060SW06_PYCCI</name>
<dbReference type="GO" id="GO:0000324">
    <property type="term" value="C:fungal-type vacuole"/>
    <property type="evidence" value="ECO:0007669"/>
    <property type="project" value="TreeGrafter"/>
</dbReference>
<dbReference type="Proteomes" id="UP000029665">
    <property type="component" value="Unassembled WGS sequence"/>
</dbReference>
<dbReference type="PRINTS" id="PR00724">
    <property type="entry name" value="CRBOXYPTASEC"/>
</dbReference>
<dbReference type="InterPro" id="IPR029058">
    <property type="entry name" value="AB_hydrolase_fold"/>
</dbReference>
<dbReference type="Gene3D" id="3.40.50.1820">
    <property type="entry name" value="alpha/beta hydrolase"/>
    <property type="match status" value="1"/>
</dbReference>
<evidence type="ECO:0000313" key="8">
    <source>
        <dbReference type="EMBL" id="CDO76389.1"/>
    </source>
</evidence>
<proteinExistence type="inferred from homology"/>
<dbReference type="PANTHER" id="PTHR11802:SF113">
    <property type="entry name" value="SERINE CARBOXYPEPTIDASE CTSA-4.1"/>
    <property type="match status" value="1"/>
</dbReference>
<sequence length="241" mass="26704">MVFRLQASGPANAFNQHDEGLFTPIDDLSARSSSDFTHLNHPAFPNHSVRVKKSDFCDGEVQAFTGYIDVEARHLFFYFFESRRDPDTDDVIYWTNGGPGGTSSIGLFMELGPCRITGANTTERNPWSWNEHANIFFVDQPVDVGYSYAEYGEAVTNTQQAADDIVAFIAIFFEHFTKYKGRALHLAGESYGGRYIPVFASALYDRNTALVQAGVTPINLTSIMLGSNGSCTSLEEKVIPL</sequence>
<keyword evidence="2 7" id="KW-0121">Carboxypeptidase</keyword>
<keyword evidence="4" id="KW-0732">Signal</keyword>